<proteinExistence type="predicted"/>
<keyword evidence="3" id="KW-1185">Reference proteome</keyword>
<feature type="region of interest" description="Disordered" evidence="1">
    <location>
        <begin position="1"/>
        <end position="58"/>
    </location>
</feature>
<dbReference type="Proteomes" id="UP001250181">
    <property type="component" value="Unassembled WGS sequence"/>
</dbReference>
<protein>
    <submittedName>
        <fullName evidence="2">Uncharacterized protein</fullName>
    </submittedName>
</protein>
<evidence type="ECO:0000313" key="3">
    <source>
        <dbReference type="Proteomes" id="UP001250181"/>
    </source>
</evidence>
<feature type="compositionally biased region" description="Acidic residues" evidence="1">
    <location>
        <begin position="47"/>
        <end position="58"/>
    </location>
</feature>
<comment type="caution">
    <text evidence="2">The sequence shown here is derived from an EMBL/GenBank/DDBJ whole genome shotgun (WGS) entry which is preliminary data.</text>
</comment>
<gene>
    <name evidence="2" type="ORF">RND61_11770</name>
</gene>
<organism evidence="2 3">
    <name type="scientific">Streptomyces tamarix</name>
    <dbReference type="NCBI Taxonomy" id="3078565"/>
    <lineage>
        <taxon>Bacteria</taxon>
        <taxon>Bacillati</taxon>
        <taxon>Actinomycetota</taxon>
        <taxon>Actinomycetes</taxon>
        <taxon>Kitasatosporales</taxon>
        <taxon>Streptomycetaceae</taxon>
        <taxon>Streptomyces</taxon>
    </lineage>
</organism>
<evidence type="ECO:0000256" key="1">
    <source>
        <dbReference type="SAM" id="MobiDB-lite"/>
    </source>
</evidence>
<sequence length="105" mass="10887">MSQGERANGGAGLPGNRRFHGDRARDAGSGARDLKVDTGAEAAEAFTDGDGDGDGDGDCEVVMRAGAVLIRMQGVGVTDEETPGKFARLRVERVRKTANGQNPDA</sequence>
<dbReference type="EMBL" id="JAWCTQ010000011">
    <property type="protein sequence ID" value="MDT9682742.1"/>
    <property type="molecule type" value="Genomic_DNA"/>
</dbReference>
<evidence type="ECO:0000313" key="2">
    <source>
        <dbReference type="EMBL" id="MDT9682742.1"/>
    </source>
</evidence>
<dbReference type="RefSeq" id="WP_315877821.1">
    <property type="nucleotide sequence ID" value="NZ_JAWCTQ010000011.1"/>
</dbReference>
<name>A0ABU3QJ17_9ACTN</name>
<reference evidence="2 3" key="1">
    <citation type="submission" date="2023-09" db="EMBL/GenBank/DDBJ databases">
        <title>Streptomyces sp. nov.: A antagonism against Alternaria gaisen Producing Streptochlin, Isolated from Tamarix root soil.</title>
        <authorList>
            <person name="Chen Y."/>
        </authorList>
    </citation>
    <scope>NUCLEOTIDE SEQUENCE [LARGE SCALE GENOMIC DNA]</scope>
    <source>
        <strain evidence="2 3">TRM76323</strain>
    </source>
</reference>
<accession>A0ABU3QJ17</accession>
<feature type="compositionally biased region" description="Basic and acidic residues" evidence="1">
    <location>
        <begin position="19"/>
        <end position="38"/>
    </location>
</feature>